<accession>A0A1M5NC59</accession>
<dbReference type="EMBL" id="FQVN01000015">
    <property type="protein sequence ID" value="SHG87078.1"/>
    <property type="molecule type" value="Genomic_DNA"/>
</dbReference>
<gene>
    <name evidence="1" type="ORF">SAMN05444320_11582</name>
</gene>
<dbReference type="OrthoDB" id="4518481at2"/>
<evidence type="ECO:0000313" key="2">
    <source>
        <dbReference type="Proteomes" id="UP000184501"/>
    </source>
</evidence>
<proteinExistence type="predicted"/>
<name>A0A1M5NC59_STRHI</name>
<dbReference type="RefSeq" id="WP_073489610.1">
    <property type="nucleotide sequence ID" value="NZ_FQVN01000015.1"/>
</dbReference>
<evidence type="ECO:0008006" key="3">
    <source>
        <dbReference type="Google" id="ProtNLM"/>
    </source>
</evidence>
<protein>
    <recommendedName>
        <fullName evidence="3">XRE family transcriptional regulator</fullName>
    </recommendedName>
</protein>
<dbReference type="Proteomes" id="UP000184501">
    <property type="component" value="Unassembled WGS sequence"/>
</dbReference>
<keyword evidence="2" id="KW-1185">Reference proteome</keyword>
<dbReference type="AlphaFoldDB" id="A0A1M5NC59"/>
<dbReference type="STRING" id="2017.SAMN05444320_11582"/>
<sequence length="456" mass="50352">MRGVPPVPRTRVEQLVRQRRLTTQEFCVEFHTASQRVGRPLAVSERHASRWLSGRLGGLPHPATCRVLEHMFGEPAETLFGPPQPDPVPGGPEAITSLAAEGGVETATTASWEREIAMAAVESARFGQFAEQTNVGPHTLDQFRADAARIVATYPTRPVYPVFVELRELRNRIFELLEGRQHPQQTRELYLVAGVLCGVLSNASFDLGWLAAAETQARTAFLCAELAGSNALRAWIRGTQSLVAYWDDRPRMAVDLAVDGWRYQPEAGTARVRLAAIEARAQARLRDRRATEDALRRAEQARNEVLGEDDPGGMLAFPVAKQTFYAATTRLWLGEQSDLVLAERQAGEAVELYQEDPPERRRLGELCLARLDLAAARLGRQDLDGAAEQVQEVMVMSGRRRTDSVHRRLRQVANALRRPHYQTSALALDLRDQILSFCGAPTVPALPGAVLPGTGP</sequence>
<organism evidence="1 2">
    <name type="scientific">Streptoalloteichus hindustanus</name>
    <dbReference type="NCBI Taxonomy" id="2017"/>
    <lineage>
        <taxon>Bacteria</taxon>
        <taxon>Bacillati</taxon>
        <taxon>Actinomycetota</taxon>
        <taxon>Actinomycetes</taxon>
        <taxon>Pseudonocardiales</taxon>
        <taxon>Pseudonocardiaceae</taxon>
        <taxon>Streptoalloteichus</taxon>
    </lineage>
</organism>
<reference evidence="1 2" key="1">
    <citation type="submission" date="2016-11" db="EMBL/GenBank/DDBJ databases">
        <authorList>
            <person name="Jaros S."/>
            <person name="Januszkiewicz K."/>
            <person name="Wedrychowicz H."/>
        </authorList>
    </citation>
    <scope>NUCLEOTIDE SEQUENCE [LARGE SCALE GENOMIC DNA]</scope>
    <source>
        <strain evidence="1 2">DSM 44523</strain>
    </source>
</reference>
<evidence type="ECO:0000313" key="1">
    <source>
        <dbReference type="EMBL" id="SHG87078.1"/>
    </source>
</evidence>